<dbReference type="InterPro" id="IPR039340">
    <property type="entry name" value="Tfc4/TFIIIC-102/Sfc4"/>
</dbReference>
<dbReference type="Proteomes" id="UP000192501">
    <property type="component" value="Unassembled WGS sequence"/>
</dbReference>
<reference evidence="1 2" key="1">
    <citation type="journal article" date="2017" name="Environ. Microbiol.">
        <title>Decay of the glycolytic pathway and adaptation to intranuclear parasitism within Enterocytozoonidae microsporidia.</title>
        <authorList>
            <person name="Wiredu Boakye D."/>
            <person name="Jaroenlak P."/>
            <person name="Prachumwat A."/>
            <person name="Williams T.A."/>
            <person name="Bateman K.S."/>
            <person name="Itsathitphaisarn O."/>
            <person name="Sritunyalucksana K."/>
            <person name="Paszkiewicz K.H."/>
            <person name="Moore K.A."/>
            <person name="Stentiford G.D."/>
            <person name="Williams B.A."/>
        </authorList>
    </citation>
    <scope>NUCLEOTIDE SEQUENCE [LARGE SCALE GENOMIC DNA]</scope>
    <source>
        <strain evidence="2">canceri</strain>
    </source>
</reference>
<dbReference type="VEuPathDB" id="MicrosporidiaDB:A0H76_1378"/>
<comment type="caution">
    <text evidence="1">The sequence shown here is derived from an EMBL/GenBank/DDBJ whole genome shotgun (WGS) entry which is preliminary data.</text>
</comment>
<evidence type="ECO:0000313" key="2">
    <source>
        <dbReference type="Proteomes" id="UP000192501"/>
    </source>
</evidence>
<accession>A0A1X0QH75</accession>
<dbReference type="AlphaFoldDB" id="A0A1X0QH75"/>
<dbReference type="GO" id="GO:0000127">
    <property type="term" value="C:transcription factor TFIIIC complex"/>
    <property type="evidence" value="ECO:0007669"/>
    <property type="project" value="TreeGrafter"/>
</dbReference>
<organism evidence="1 2">
    <name type="scientific">Hepatospora eriocheir</name>
    <dbReference type="NCBI Taxonomy" id="1081669"/>
    <lineage>
        <taxon>Eukaryota</taxon>
        <taxon>Fungi</taxon>
        <taxon>Fungi incertae sedis</taxon>
        <taxon>Microsporidia</taxon>
        <taxon>Hepatosporidae</taxon>
        <taxon>Hepatospora</taxon>
    </lineage>
</organism>
<evidence type="ECO:0000313" key="1">
    <source>
        <dbReference type="EMBL" id="ORD99127.1"/>
    </source>
</evidence>
<gene>
    <name evidence="1" type="ORF">A0H76_1378</name>
</gene>
<dbReference type="EMBL" id="LTAI01000292">
    <property type="protein sequence ID" value="ORD99127.1"/>
    <property type="molecule type" value="Genomic_DNA"/>
</dbReference>
<dbReference type="PANTHER" id="PTHR23082:SF0">
    <property type="entry name" value="GENERAL TRANSCRIPTION FACTOR 3C POLYPEPTIDE 3"/>
    <property type="match status" value="1"/>
</dbReference>
<dbReference type="VEuPathDB" id="MicrosporidiaDB:HERIO_1140"/>
<proteinExistence type="predicted"/>
<dbReference type="GO" id="GO:0006383">
    <property type="term" value="P:transcription by RNA polymerase III"/>
    <property type="evidence" value="ECO:0007669"/>
    <property type="project" value="InterPro"/>
</dbReference>
<dbReference type="PANTHER" id="PTHR23082">
    <property type="entry name" value="TRANSCRIPTION INITIATION FACTOR IIIC TFIIIC , POLYPEPTIDE 3-RELATED"/>
    <property type="match status" value="1"/>
</dbReference>
<name>A0A1X0QH75_9MICR</name>
<sequence length="285" mass="33829">MMLTNVSGVVNEIAMVEDNTIKEVLKISSLHGLEIKEWSFIVKESIKSLYKELLYEQALEIVIKSLKTKLLEEKFFIGLLVIKIAIKSRSLSELIILIRYFCKTYNYTFYYFYCYLLRHINRYENSSEYTQFNRMIQRKMLKDNNPDTLPLLIYTYLPRFNFVNTITDLADNFQTDNFNINLIIGALLIGHSRSRRAKFPKKLVQRGFKRLNDLTENTQEEIDYKNYNMGKAFHYLGLISKAECFYFKVLDSENVCLKRMAIYNLSLLWKNNKSNALIRHILNKY</sequence>
<protein>
    <submittedName>
        <fullName evidence="1">Uncharacterized protein</fullName>
    </submittedName>
</protein>